<dbReference type="PANTHER" id="PTHR31668">
    <property type="entry name" value="GLUCOSE TRANSPORT TRANSCRIPTION REGULATOR RGT1-RELATED-RELATED"/>
    <property type="match status" value="1"/>
</dbReference>
<evidence type="ECO:0008006" key="4">
    <source>
        <dbReference type="Google" id="ProtNLM"/>
    </source>
</evidence>
<dbReference type="CDD" id="cd12148">
    <property type="entry name" value="fungal_TF_MHR"/>
    <property type="match status" value="1"/>
</dbReference>
<comment type="caution">
    <text evidence="2">The sequence shown here is derived from an EMBL/GenBank/DDBJ whole genome shotgun (WGS) entry which is preliminary data.</text>
</comment>
<dbReference type="EMBL" id="MU003842">
    <property type="protein sequence ID" value="KAF2717530.1"/>
    <property type="molecule type" value="Genomic_DNA"/>
</dbReference>
<keyword evidence="1" id="KW-0539">Nucleus</keyword>
<accession>A0A9P4Q117</accession>
<proteinExistence type="predicted"/>
<dbReference type="InterPro" id="IPR050797">
    <property type="entry name" value="Carb_Metab_Trans_Reg"/>
</dbReference>
<evidence type="ECO:0000313" key="2">
    <source>
        <dbReference type="EMBL" id="KAF2717530.1"/>
    </source>
</evidence>
<evidence type="ECO:0000313" key="3">
    <source>
        <dbReference type="Proteomes" id="UP000799441"/>
    </source>
</evidence>
<gene>
    <name evidence="2" type="ORF">K431DRAFT_349506</name>
</gene>
<dbReference type="OrthoDB" id="2740448at2759"/>
<reference evidence="2" key="1">
    <citation type="journal article" date="2020" name="Stud. Mycol.">
        <title>101 Dothideomycetes genomes: a test case for predicting lifestyles and emergence of pathogens.</title>
        <authorList>
            <person name="Haridas S."/>
            <person name="Albert R."/>
            <person name="Binder M."/>
            <person name="Bloem J."/>
            <person name="Labutti K."/>
            <person name="Salamov A."/>
            <person name="Andreopoulos B."/>
            <person name="Baker S."/>
            <person name="Barry K."/>
            <person name="Bills G."/>
            <person name="Bluhm B."/>
            <person name="Cannon C."/>
            <person name="Castanera R."/>
            <person name="Culley D."/>
            <person name="Daum C."/>
            <person name="Ezra D."/>
            <person name="Gonzalez J."/>
            <person name="Henrissat B."/>
            <person name="Kuo A."/>
            <person name="Liang C."/>
            <person name="Lipzen A."/>
            <person name="Lutzoni F."/>
            <person name="Magnuson J."/>
            <person name="Mondo S."/>
            <person name="Nolan M."/>
            <person name="Ohm R."/>
            <person name="Pangilinan J."/>
            <person name="Park H.-J."/>
            <person name="Ramirez L."/>
            <person name="Alfaro M."/>
            <person name="Sun H."/>
            <person name="Tritt A."/>
            <person name="Yoshinaga Y."/>
            <person name="Zwiers L.-H."/>
            <person name="Turgeon B."/>
            <person name="Goodwin S."/>
            <person name="Spatafora J."/>
            <person name="Crous P."/>
            <person name="Grigoriev I."/>
        </authorList>
    </citation>
    <scope>NUCLEOTIDE SEQUENCE</scope>
    <source>
        <strain evidence="2">CBS 116435</strain>
    </source>
</reference>
<name>A0A9P4Q117_9PEZI</name>
<keyword evidence="3" id="KW-1185">Reference proteome</keyword>
<dbReference type="AlphaFoldDB" id="A0A9P4Q117"/>
<dbReference type="PANTHER" id="PTHR31668:SF24">
    <property type="entry name" value="TRANSCRIPTION FACTOR, PUTATIVE-RELATED"/>
    <property type="match status" value="1"/>
</dbReference>
<dbReference type="Proteomes" id="UP000799441">
    <property type="component" value="Unassembled WGS sequence"/>
</dbReference>
<protein>
    <recommendedName>
        <fullName evidence="4">Transcription factor domain-containing protein</fullName>
    </recommendedName>
</protein>
<evidence type="ECO:0000256" key="1">
    <source>
        <dbReference type="ARBA" id="ARBA00023242"/>
    </source>
</evidence>
<sequence>MAIIYPTHPIIDEEELIRLVRTVESDDTARAFVLAATATIQFCMPDDLEPTATTPYTANQLVQHSVRSLPPLVLSAPLPVPRIMTCTLLATGLVGCQDPNNAFLYLRQATSMIETLRIADNETLSCISRAEKHKALRLYWLLYIHERYQVISEYRDPTLRPSSSLPDRDETVPQSIDVGFLRLIKMFKLLDGEFIAHWLDSPGRQKPTQKWVSRKCHEFYRDEVEFNGDAHLLTAAQLADLTITRHWLLMLVWRVAMSNQLLSKSSSEDCLSLIFPLHIATRLQQVLHKVPDHAIRVHGIGIGQKLFDILDTVADVILHIPSSSTTELEKRAASLKYLRELVSTLSCLDTTRQAIIERKLNRFEV</sequence>
<organism evidence="2 3">
    <name type="scientific">Polychaeton citri CBS 116435</name>
    <dbReference type="NCBI Taxonomy" id="1314669"/>
    <lineage>
        <taxon>Eukaryota</taxon>
        <taxon>Fungi</taxon>
        <taxon>Dikarya</taxon>
        <taxon>Ascomycota</taxon>
        <taxon>Pezizomycotina</taxon>
        <taxon>Dothideomycetes</taxon>
        <taxon>Dothideomycetidae</taxon>
        <taxon>Capnodiales</taxon>
        <taxon>Capnodiaceae</taxon>
        <taxon>Polychaeton</taxon>
    </lineage>
</organism>